<evidence type="ECO:0000256" key="1">
    <source>
        <dbReference type="SAM" id="MobiDB-lite"/>
    </source>
</evidence>
<comment type="caution">
    <text evidence="3">The sequence shown here is derived from an EMBL/GenBank/DDBJ whole genome shotgun (WGS) entry which is preliminary data.</text>
</comment>
<accession>A0AAV4GIM6</accession>
<feature type="signal peptide" evidence="2">
    <location>
        <begin position="1"/>
        <end position="16"/>
    </location>
</feature>
<dbReference type="EMBL" id="BMAT01012071">
    <property type="protein sequence ID" value="GFR85149.1"/>
    <property type="molecule type" value="Genomic_DNA"/>
</dbReference>
<feature type="compositionally biased region" description="Basic and acidic residues" evidence="1">
    <location>
        <begin position="371"/>
        <end position="382"/>
    </location>
</feature>
<feature type="compositionally biased region" description="Basic and acidic residues" evidence="1">
    <location>
        <begin position="222"/>
        <end position="232"/>
    </location>
</feature>
<feature type="chain" id="PRO_5043338065" evidence="2">
    <location>
        <begin position="17"/>
        <end position="555"/>
    </location>
</feature>
<feature type="compositionally biased region" description="Basic and acidic residues" evidence="1">
    <location>
        <begin position="262"/>
        <end position="274"/>
    </location>
</feature>
<feature type="compositionally biased region" description="Polar residues" evidence="1">
    <location>
        <begin position="490"/>
        <end position="512"/>
    </location>
</feature>
<reference evidence="3 4" key="1">
    <citation type="journal article" date="2021" name="Elife">
        <title>Chloroplast acquisition without the gene transfer in kleptoplastic sea slugs, Plakobranchus ocellatus.</title>
        <authorList>
            <person name="Maeda T."/>
            <person name="Takahashi S."/>
            <person name="Yoshida T."/>
            <person name="Shimamura S."/>
            <person name="Takaki Y."/>
            <person name="Nagai Y."/>
            <person name="Toyoda A."/>
            <person name="Suzuki Y."/>
            <person name="Arimoto A."/>
            <person name="Ishii H."/>
            <person name="Satoh N."/>
            <person name="Nishiyama T."/>
            <person name="Hasebe M."/>
            <person name="Maruyama T."/>
            <person name="Minagawa J."/>
            <person name="Obokata J."/>
            <person name="Shigenobu S."/>
        </authorList>
    </citation>
    <scope>NUCLEOTIDE SEQUENCE [LARGE SCALE GENOMIC DNA]</scope>
</reference>
<feature type="compositionally biased region" description="Acidic residues" evidence="1">
    <location>
        <begin position="210"/>
        <end position="221"/>
    </location>
</feature>
<evidence type="ECO:0000256" key="2">
    <source>
        <dbReference type="SAM" id="SignalP"/>
    </source>
</evidence>
<feature type="compositionally biased region" description="Basic and acidic residues" evidence="1">
    <location>
        <begin position="411"/>
        <end position="423"/>
    </location>
</feature>
<dbReference type="Proteomes" id="UP000762676">
    <property type="component" value="Unassembled WGS sequence"/>
</dbReference>
<feature type="region of interest" description="Disordered" evidence="1">
    <location>
        <begin position="397"/>
        <end position="443"/>
    </location>
</feature>
<feature type="region of interest" description="Disordered" evidence="1">
    <location>
        <begin position="46"/>
        <end position="70"/>
    </location>
</feature>
<proteinExistence type="predicted"/>
<feature type="compositionally biased region" description="Acidic residues" evidence="1">
    <location>
        <begin position="288"/>
        <end position="298"/>
    </location>
</feature>
<feature type="region of interest" description="Disordered" evidence="1">
    <location>
        <begin position="205"/>
        <end position="232"/>
    </location>
</feature>
<organism evidence="3 4">
    <name type="scientific">Elysia marginata</name>
    <dbReference type="NCBI Taxonomy" id="1093978"/>
    <lineage>
        <taxon>Eukaryota</taxon>
        <taxon>Metazoa</taxon>
        <taxon>Spiralia</taxon>
        <taxon>Lophotrochozoa</taxon>
        <taxon>Mollusca</taxon>
        <taxon>Gastropoda</taxon>
        <taxon>Heterobranchia</taxon>
        <taxon>Euthyneura</taxon>
        <taxon>Panpulmonata</taxon>
        <taxon>Sacoglossa</taxon>
        <taxon>Placobranchoidea</taxon>
        <taxon>Plakobranchidae</taxon>
        <taxon>Elysia</taxon>
    </lineage>
</organism>
<feature type="region of interest" description="Disordered" evidence="1">
    <location>
        <begin position="486"/>
        <end position="520"/>
    </location>
</feature>
<feature type="compositionally biased region" description="Acidic residues" evidence="1">
    <location>
        <begin position="359"/>
        <end position="370"/>
    </location>
</feature>
<sequence>MLLQLVALLFDQLARYSVLGGAPAGESYTETVLEDGTVVKQRRSVKYSHGPPGEDNMSAQEGQVIPAGDGMPRQEEEVEDTEEIMPDGTVHHVHKVHRHSVKVTQKALRSEDGQEQVVEEKEDVPGSRSEEVVETFQEPPRMVHQEDVVEEVMPDGTRVTRKVVMKRMVSHTHTHQESFDEGAGGSKKVEDFDMDEVVPGTETAFLEGVESSDSEQEGDEELSMHKTTDVKETTEVLDDGTVVKKTLLTTEKSRKTRSRSGSVDRSETSRRVEEETVIPSPRPRSPVDDGEPETEDVVEEVMPDGTRVTRKVVMNRMVSHTHTHQESFDEGAGGSKKVEDFDMDEVVPGTETAFLEGGESSDSEQEGDEELSMHKTTDVKETTEVLDDGTVVKKTLLTTEKSRKTRSRSGSVDRSETNTRVEEETMIPSPRPRSPVDDGEPETEVKDAVKTTTRTAHYEEEHDHGTVEKTLEMVEDMLARGTLKTEETATEQQGDQPEVTANNENVTPNATVSPEWRELDDPGFAKRQVIKVTYYADDLDPSGERLHGVPRISLA</sequence>
<feature type="region of interest" description="Disordered" evidence="1">
    <location>
        <begin position="352"/>
        <end position="382"/>
    </location>
</feature>
<keyword evidence="4" id="KW-1185">Reference proteome</keyword>
<gene>
    <name evidence="3" type="ORF">ElyMa_006020200</name>
</gene>
<name>A0AAV4GIM6_9GAST</name>
<dbReference type="AlphaFoldDB" id="A0AAV4GIM6"/>
<evidence type="ECO:0000313" key="4">
    <source>
        <dbReference type="Proteomes" id="UP000762676"/>
    </source>
</evidence>
<feature type="region of interest" description="Disordered" evidence="1">
    <location>
        <begin position="105"/>
        <end position="137"/>
    </location>
</feature>
<protein>
    <submittedName>
        <fullName evidence="3">Uncharacterized protein</fullName>
    </submittedName>
</protein>
<keyword evidence="2" id="KW-0732">Signal</keyword>
<evidence type="ECO:0000313" key="3">
    <source>
        <dbReference type="EMBL" id="GFR85149.1"/>
    </source>
</evidence>
<feature type="region of interest" description="Disordered" evidence="1">
    <location>
        <begin position="248"/>
        <end position="298"/>
    </location>
</feature>